<reference evidence="2" key="1">
    <citation type="journal article" date="2021" name="Pharmaceuticals (Basel)">
        <title>epsilon(2)-Phages Are Naturally Bred and Have a Vastly Improved Host Range in Staphylococcus aureus over Wild Type Phages.</title>
        <authorList>
            <person name="Saez Moreno D."/>
            <person name="Visram Z."/>
            <person name="Mutti M."/>
            <person name="Restrepo-Cordoba M."/>
            <person name="Hartmann S."/>
            <person name="Kremers A.I."/>
            <person name="Tisakova L."/>
            <person name="Schertler S."/>
            <person name="Wittmann J."/>
            <person name="Kalali B."/>
            <person name="Monecke S."/>
            <person name="Ehricht R."/>
            <person name="Resch G."/>
            <person name="Corsini L."/>
        </authorList>
    </citation>
    <scope>NUCLEOTIDE SEQUENCE</scope>
</reference>
<gene>
    <name evidence="1" type="ORF">PM56_009</name>
    <name evidence="2" type="ORF">PM56_183</name>
</gene>
<accession>A0A8E5KAY0</accession>
<evidence type="ECO:0000313" key="2">
    <source>
        <dbReference type="EMBL" id="QVD57728.1"/>
    </source>
</evidence>
<proteinExistence type="predicted"/>
<protein>
    <submittedName>
        <fullName evidence="2">Uncharacterized protein</fullName>
    </submittedName>
</protein>
<evidence type="ECO:0000313" key="1">
    <source>
        <dbReference type="EMBL" id="QVD57554.1"/>
    </source>
</evidence>
<name>A0A8E5KAY0_9CAUD</name>
<dbReference type="Proteomes" id="UP000676717">
    <property type="component" value="Segment"/>
</dbReference>
<dbReference type="EMBL" id="MW546071">
    <property type="protein sequence ID" value="QVD57728.1"/>
    <property type="molecule type" value="Genomic_DNA"/>
</dbReference>
<sequence>MSLSDIYVHLNQLGYKIEVLGDMSTLKVNDYYIENRCIDSGFRVTGDNVFLSVYYGEDVVRFFKQRLLK</sequence>
<dbReference type="EMBL" id="MW546071">
    <property type="protein sequence ID" value="QVD57554.1"/>
    <property type="molecule type" value="Genomic_DNA"/>
</dbReference>
<evidence type="ECO:0000313" key="3">
    <source>
        <dbReference type="Proteomes" id="UP000676717"/>
    </source>
</evidence>
<organism evidence="2 3">
    <name type="scientific">Staphylococcus phage PM56</name>
    <dbReference type="NCBI Taxonomy" id="2834980"/>
    <lineage>
        <taxon>Viruses</taxon>
        <taxon>Duplodnaviria</taxon>
        <taxon>Heunggongvirae</taxon>
        <taxon>Uroviricota</taxon>
        <taxon>Caudoviricetes</taxon>
        <taxon>Herelleviridae</taxon>
        <taxon>Twortvirinae</taxon>
        <taxon>Silviavirus</taxon>
        <taxon>Silviavirus remus</taxon>
    </lineage>
</organism>